<comment type="caution">
    <text evidence="1">The sequence shown here is derived from an EMBL/GenBank/DDBJ whole genome shotgun (WGS) entry which is preliminary data.</text>
</comment>
<reference evidence="1 2" key="1">
    <citation type="submission" date="2019-03" db="EMBL/GenBank/DDBJ databases">
        <title>First draft genome of Liparis tanakae, snailfish: a comprehensive survey of snailfish specific genes.</title>
        <authorList>
            <person name="Kim W."/>
            <person name="Song I."/>
            <person name="Jeong J.-H."/>
            <person name="Kim D."/>
            <person name="Kim S."/>
            <person name="Ryu S."/>
            <person name="Song J.Y."/>
            <person name="Lee S.K."/>
        </authorList>
    </citation>
    <scope>NUCLEOTIDE SEQUENCE [LARGE SCALE GENOMIC DNA]</scope>
    <source>
        <tissue evidence="1">Muscle</tissue>
    </source>
</reference>
<sequence length="117" mass="12087">MRTDVYLASSFRLPAKLGGVLLGVQGLPSLVGLPVEAELVEIRHGQKAYGRLQGAVESLRLALGGTVAQAGALTDCPFQGDASTYNSGPLPSNPKLFLAPPTVVAPPILVSPPIMVN</sequence>
<protein>
    <submittedName>
        <fullName evidence="1">Thrombospondin-3a</fullName>
    </submittedName>
</protein>
<evidence type="ECO:0000313" key="2">
    <source>
        <dbReference type="Proteomes" id="UP000314294"/>
    </source>
</evidence>
<accession>A0A4Z2E387</accession>
<gene>
    <name evidence="1" type="primary">thbs3a_1</name>
    <name evidence="1" type="ORF">EYF80_066664</name>
</gene>
<evidence type="ECO:0000313" key="1">
    <source>
        <dbReference type="EMBL" id="TNN23218.1"/>
    </source>
</evidence>
<dbReference type="AlphaFoldDB" id="A0A4Z2E387"/>
<organism evidence="1 2">
    <name type="scientific">Liparis tanakae</name>
    <name type="common">Tanaka's snailfish</name>
    <dbReference type="NCBI Taxonomy" id="230148"/>
    <lineage>
        <taxon>Eukaryota</taxon>
        <taxon>Metazoa</taxon>
        <taxon>Chordata</taxon>
        <taxon>Craniata</taxon>
        <taxon>Vertebrata</taxon>
        <taxon>Euteleostomi</taxon>
        <taxon>Actinopterygii</taxon>
        <taxon>Neopterygii</taxon>
        <taxon>Teleostei</taxon>
        <taxon>Neoteleostei</taxon>
        <taxon>Acanthomorphata</taxon>
        <taxon>Eupercaria</taxon>
        <taxon>Perciformes</taxon>
        <taxon>Cottioidei</taxon>
        <taxon>Cottales</taxon>
        <taxon>Liparidae</taxon>
        <taxon>Liparis</taxon>
    </lineage>
</organism>
<name>A0A4Z2E387_9TELE</name>
<dbReference type="OrthoDB" id="14563at2759"/>
<proteinExistence type="predicted"/>
<dbReference type="Proteomes" id="UP000314294">
    <property type="component" value="Unassembled WGS sequence"/>
</dbReference>
<keyword evidence="2" id="KW-1185">Reference proteome</keyword>
<dbReference type="EMBL" id="SRLO01019329">
    <property type="protein sequence ID" value="TNN23218.1"/>
    <property type="molecule type" value="Genomic_DNA"/>
</dbReference>